<protein>
    <submittedName>
        <fullName evidence="9">PTS sugar transporter subunit IIB</fullName>
    </submittedName>
</protein>
<evidence type="ECO:0000256" key="4">
    <source>
        <dbReference type="ARBA" id="ARBA00022597"/>
    </source>
</evidence>
<evidence type="ECO:0000313" key="9">
    <source>
        <dbReference type="EMBL" id="MCQ5061699.1"/>
    </source>
</evidence>
<comment type="subcellular location">
    <subcellularLocation>
        <location evidence="1">Cytoplasm</location>
    </subcellularLocation>
</comment>
<dbReference type="RefSeq" id="WP_227352272.1">
    <property type="nucleotide sequence ID" value="NZ_JAJDKX010000040.1"/>
</dbReference>
<evidence type="ECO:0000256" key="2">
    <source>
        <dbReference type="ARBA" id="ARBA00022448"/>
    </source>
</evidence>
<evidence type="ECO:0000259" key="8">
    <source>
        <dbReference type="PROSITE" id="PS51101"/>
    </source>
</evidence>
<dbReference type="PROSITE" id="PS51101">
    <property type="entry name" value="PTS_EIIB_TYPE_4"/>
    <property type="match status" value="1"/>
</dbReference>
<evidence type="ECO:0000256" key="3">
    <source>
        <dbReference type="ARBA" id="ARBA00022490"/>
    </source>
</evidence>
<evidence type="ECO:0000256" key="7">
    <source>
        <dbReference type="ARBA" id="ARBA00022777"/>
    </source>
</evidence>
<keyword evidence="6" id="KW-0598">Phosphotransferase system</keyword>
<keyword evidence="3" id="KW-0963">Cytoplasm</keyword>
<evidence type="ECO:0000256" key="5">
    <source>
        <dbReference type="ARBA" id="ARBA00022679"/>
    </source>
</evidence>
<dbReference type="GO" id="GO:0005737">
    <property type="term" value="C:cytoplasm"/>
    <property type="evidence" value="ECO:0007669"/>
    <property type="project" value="UniProtKB-SubCell"/>
</dbReference>
<dbReference type="GO" id="GO:0009401">
    <property type="term" value="P:phosphoenolpyruvate-dependent sugar phosphotransferase system"/>
    <property type="evidence" value="ECO:0007669"/>
    <property type="project" value="UniProtKB-KW"/>
</dbReference>
<keyword evidence="2" id="KW-0813">Transport</keyword>
<evidence type="ECO:0000313" key="10">
    <source>
        <dbReference type="Proteomes" id="UP001204814"/>
    </source>
</evidence>
<accession>A0AAP2XMI9</accession>
<evidence type="ECO:0000256" key="1">
    <source>
        <dbReference type="ARBA" id="ARBA00004496"/>
    </source>
</evidence>
<organism evidence="9 10">
    <name type="scientific">Faecalibacillus intestinalis</name>
    <dbReference type="NCBI Taxonomy" id="1982626"/>
    <lineage>
        <taxon>Bacteria</taxon>
        <taxon>Bacillati</taxon>
        <taxon>Bacillota</taxon>
        <taxon>Erysipelotrichia</taxon>
        <taxon>Erysipelotrichales</taxon>
        <taxon>Coprobacillaceae</taxon>
        <taxon>Faecalibacillus</taxon>
    </lineage>
</organism>
<dbReference type="GO" id="GO:0008982">
    <property type="term" value="F:protein-N(PI)-phosphohistidine-sugar phosphotransferase activity"/>
    <property type="evidence" value="ECO:0007669"/>
    <property type="project" value="InterPro"/>
</dbReference>
<dbReference type="Proteomes" id="UP001204814">
    <property type="component" value="Unassembled WGS sequence"/>
</dbReference>
<dbReference type="Gene3D" id="3.40.35.10">
    <property type="entry name" value="Phosphotransferase system, sorbose subfamily IIB component"/>
    <property type="match status" value="1"/>
</dbReference>
<sequence length="171" mass="19187">MPNCFFILRLRFDAYLGRIDYRLLHGIVATMWAPQSGAQRVMVIDDKVANDPIIKESMRLGKPAGMACSIITLETAIKNFKAGKYDNHKVFVVTENPETFLKLQEEAGQKIPRIVLGITRNNKEGTVVSSRASVLDDQKEVYKKIIENGTKVDVQFTTTDKAEPLESKVSL</sequence>
<evidence type="ECO:0000256" key="6">
    <source>
        <dbReference type="ARBA" id="ARBA00022683"/>
    </source>
</evidence>
<reference evidence="9" key="1">
    <citation type="submission" date="2022-06" db="EMBL/GenBank/DDBJ databases">
        <title>Isolation of gut microbiota from human fecal samples.</title>
        <authorList>
            <person name="Pamer E.G."/>
            <person name="Barat B."/>
            <person name="Waligurski E."/>
            <person name="Medina S."/>
            <person name="Paddock L."/>
            <person name="Mostad J."/>
        </authorList>
    </citation>
    <scope>NUCLEOTIDE SEQUENCE</scope>
    <source>
        <strain evidence="9">DFI.6.24</strain>
    </source>
</reference>
<dbReference type="EMBL" id="JANGBO010000006">
    <property type="protein sequence ID" value="MCQ5061699.1"/>
    <property type="molecule type" value="Genomic_DNA"/>
</dbReference>
<proteinExistence type="predicted"/>
<dbReference type="AlphaFoldDB" id="A0AAP2XMI9"/>
<dbReference type="SUPFAM" id="SSF52728">
    <property type="entry name" value="PTS IIb component"/>
    <property type="match status" value="1"/>
</dbReference>
<comment type="caution">
    <text evidence="9">The sequence shown here is derived from an EMBL/GenBank/DDBJ whole genome shotgun (WGS) entry which is preliminary data.</text>
</comment>
<dbReference type="Pfam" id="PF03830">
    <property type="entry name" value="PTSIIB_sorb"/>
    <property type="match status" value="1"/>
</dbReference>
<dbReference type="InterPro" id="IPR036667">
    <property type="entry name" value="PTS_IIB_sorbose-sp_sf"/>
</dbReference>
<feature type="domain" description="PTS EIIB type-4" evidence="8">
    <location>
        <begin position="10"/>
        <end position="171"/>
    </location>
</feature>
<gene>
    <name evidence="9" type="ORF">NE542_07665</name>
</gene>
<keyword evidence="4 9" id="KW-0762">Sugar transport</keyword>
<keyword evidence="5" id="KW-0808">Transferase</keyword>
<dbReference type="InterPro" id="IPR004720">
    <property type="entry name" value="PTS_IIB_sorbose-sp"/>
</dbReference>
<keyword evidence="7" id="KW-0418">Kinase</keyword>
<name>A0AAP2XMI9_9FIRM</name>
<dbReference type="GO" id="GO:0016301">
    <property type="term" value="F:kinase activity"/>
    <property type="evidence" value="ECO:0007669"/>
    <property type="project" value="UniProtKB-KW"/>
</dbReference>